<comment type="similarity">
    <text evidence="4">Belongs to the KdsC family.</text>
</comment>
<dbReference type="SUPFAM" id="SSF56784">
    <property type="entry name" value="HAD-like"/>
    <property type="match status" value="1"/>
</dbReference>
<dbReference type="InterPro" id="IPR050793">
    <property type="entry name" value="CMP-NeuNAc_synthase"/>
</dbReference>
<dbReference type="InterPro" id="IPR023214">
    <property type="entry name" value="HAD_sf"/>
</dbReference>
<organism evidence="11 12">
    <name type="scientific">Rufibacter hautae</name>
    <dbReference type="NCBI Taxonomy" id="2595005"/>
    <lineage>
        <taxon>Bacteria</taxon>
        <taxon>Pseudomonadati</taxon>
        <taxon>Bacteroidota</taxon>
        <taxon>Cytophagia</taxon>
        <taxon>Cytophagales</taxon>
        <taxon>Hymenobacteraceae</taxon>
        <taxon>Rufibacter</taxon>
    </lineage>
</organism>
<dbReference type="GO" id="GO:0008781">
    <property type="term" value="F:N-acylneuraminate cytidylyltransferase activity"/>
    <property type="evidence" value="ECO:0007669"/>
    <property type="project" value="UniProtKB-EC"/>
</dbReference>
<dbReference type="UniPathway" id="UPA00628"/>
<evidence type="ECO:0000256" key="3">
    <source>
        <dbReference type="ARBA" id="ARBA00005141"/>
    </source>
</evidence>
<comment type="pathway">
    <text evidence="3">Amino-sugar metabolism; N-acetylneuraminate metabolism.</text>
</comment>
<name>A0A5B6TBV5_9BACT</name>
<dbReference type="GO" id="GO:0006054">
    <property type="term" value="P:N-acetylneuraminate metabolic process"/>
    <property type="evidence" value="ECO:0007669"/>
    <property type="project" value="UniProtKB-UniPathway"/>
</dbReference>
<dbReference type="CDD" id="cd02513">
    <property type="entry name" value="CMP-NeuAc_Synthase"/>
    <property type="match status" value="1"/>
</dbReference>
<evidence type="ECO:0000256" key="4">
    <source>
        <dbReference type="ARBA" id="ARBA00005893"/>
    </source>
</evidence>
<keyword evidence="11" id="KW-0548">Nucleotidyltransferase</keyword>
<dbReference type="InterPro" id="IPR029044">
    <property type="entry name" value="Nucleotide-diphossugar_trans"/>
</dbReference>
<dbReference type="GO" id="GO:0016788">
    <property type="term" value="F:hydrolase activity, acting on ester bonds"/>
    <property type="evidence" value="ECO:0007669"/>
    <property type="project" value="InterPro"/>
</dbReference>
<dbReference type="EC" id="2.7.7.43" evidence="7"/>
<dbReference type="OrthoDB" id="9805604at2"/>
<evidence type="ECO:0000313" key="11">
    <source>
        <dbReference type="EMBL" id="KAA3436583.1"/>
    </source>
</evidence>
<sequence>MKTVAVIPARGGSKSIPLKNIKSFCGKPLIYWNLKALEDASRIDKVYVATDSDKIEEVVLGFGFSKAEIFRRSDANAQDTSSTESVLLEFISKEGFSEDTAIILVQATSPLTQAEDFDKAIGKYEAEEFDSLLTCARIKRFVWSADGAPINYNYLSRPRRQDFEGLLLENGAFYINTVGNIKRERNRLSGKIGIYEMPEYTSTELDEDDDWIVVEMLMQKHFSKNLSKPKIKMFLSDIDGVLTDAGMYYSEHGDELKKFCTYDGKGFELLRNAGIKTGVVTAENRQLNQNRAEKLKLDFVYQGVSDKLSVVKKLCEQEGISLDEVAYIGDDLNDIELLNNVGVPATPSNAFAKVKQIPNILLLNKKGGEGAVREFVEILLGL</sequence>
<comment type="cofactor">
    <cofactor evidence="2">
        <name>Mg(2+)</name>
        <dbReference type="ChEBI" id="CHEBI:18420"/>
    </cofactor>
</comment>
<dbReference type="Pfam" id="PF08282">
    <property type="entry name" value="Hydrolase_3"/>
    <property type="match status" value="1"/>
</dbReference>
<dbReference type="SFLD" id="SFLDG01136">
    <property type="entry name" value="C1.6:_Phosphoserine_Phosphatas"/>
    <property type="match status" value="1"/>
</dbReference>
<dbReference type="InterPro" id="IPR036412">
    <property type="entry name" value="HAD-like_sf"/>
</dbReference>
<keyword evidence="9" id="KW-0378">Hydrolase</keyword>
<dbReference type="Pfam" id="PF02348">
    <property type="entry name" value="CTP_transf_3"/>
    <property type="match status" value="1"/>
</dbReference>
<keyword evidence="11" id="KW-0808">Transferase</keyword>
<evidence type="ECO:0000256" key="2">
    <source>
        <dbReference type="ARBA" id="ARBA00001946"/>
    </source>
</evidence>
<dbReference type="PANTHER" id="PTHR21485:SF3">
    <property type="entry name" value="N-ACYLNEURAMINATE CYTIDYLYLTRANSFERASE"/>
    <property type="match status" value="1"/>
</dbReference>
<evidence type="ECO:0000256" key="1">
    <source>
        <dbReference type="ARBA" id="ARBA00001862"/>
    </source>
</evidence>
<evidence type="ECO:0000256" key="8">
    <source>
        <dbReference type="ARBA" id="ARBA00022723"/>
    </source>
</evidence>
<dbReference type="Gene3D" id="3.90.550.10">
    <property type="entry name" value="Spore Coat Polysaccharide Biosynthesis Protein SpsA, Chain A"/>
    <property type="match status" value="1"/>
</dbReference>
<dbReference type="EMBL" id="VKKY01000003">
    <property type="protein sequence ID" value="KAA3436583.1"/>
    <property type="molecule type" value="Genomic_DNA"/>
</dbReference>
<reference evidence="11 12" key="1">
    <citation type="submission" date="2019-07" db="EMBL/GenBank/DDBJ databases">
        <title>Rufibacter sp. nov., isolated from lake sediment.</title>
        <authorList>
            <person name="Qu J.-H."/>
        </authorList>
    </citation>
    <scope>NUCLEOTIDE SEQUENCE [LARGE SCALE GENOMIC DNA]</scope>
    <source>
        <strain evidence="11 12">NBS58-1</strain>
    </source>
</reference>
<comment type="catalytic activity">
    <reaction evidence="1">
        <text>an N-acylneuraminate + CTP = a CMP-N-acyl-beta-neuraminate + diphosphate</text>
        <dbReference type="Rhea" id="RHEA:11344"/>
        <dbReference type="ChEBI" id="CHEBI:33019"/>
        <dbReference type="ChEBI" id="CHEBI:37563"/>
        <dbReference type="ChEBI" id="CHEBI:60073"/>
        <dbReference type="ChEBI" id="CHEBI:68671"/>
        <dbReference type="EC" id="2.7.7.43"/>
    </reaction>
</comment>
<accession>A0A5B6TBV5</accession>
<dbReference type="PANTHER" id="PTHR21485">
    <property type="entry name" value="HAD SUPERFAMILY MEMBERS CMAS AND KDSC"/>
    <property type="match status" value="1"/>
</dbReference>
<evidence type="ECO:0000313" key="12">
    <source>
        <dbReference type="Proteomes" id="UP000324133"/>
    </source>
</evidence>
<protein>
    <recommendedName>
        <fullName evidence="7">N-acylneuraminate cytidylyltransferase</fullName>
        <ecNumber evidence="7">2.7.7.43</ecNumber>
    </recommendedName>
</protein>
<evidence type="ECO:0000256" key="9">
    <source>
        <dbReference type="ARBA" id="ARBA00022801"/>
    </source>
</evidence>
<keyword evidence="8" id="KW-0479">Metal-binding</keyword>
<dbReference type="NCBIfam" id="TIGR01670">
    <property type="entry name" value="KdsC-phosphatas"/>
    <property type="match status" value="1"/>
</dbReference>
<dbReference type="AlphaFoldDB" id="A0A5B6TBV5"/>
<evidence type="ECO:0000256" key="10">
    <source>
        <dbReference type="ARBA" id="ARBA00022842"/>
    </source>
</evidence>
<dbReference type="InterPro" id="IPR010023">
    <property type="entry name" value="KdsC_fam"/>
</dbReference>
<dbReference type="GO" id="GO:0046872">
    <property type="term" value="F:metal ion binding"/>
    <property type="evidence" value="ECO:0007669"/>
    <property type="project" value="UniProtKB-KW"/>
</dbReference>
<comment type="caution">
    <text evidence="11">The sequence shown here is derived from an EMBL/GenBank/DDBJ whole genome shotgun (WGS) entry which is preliminary data.</text>
</comment>
<comment type="similarity">
    <text evidence="5">Belongs to the CMP-NeuNAc synthase family.</text>
</comment>
<evidence type="ECO:0000256" key="7">
    <source>
        <dbReference type="ARBA" id="ARBA00012491"/>
    </source>
</evidence>
<gene>
    <name evidence="11" type="ORF">FOA19_19555</name>
</gene>
<dbReference type="SUPFAM" id="SSF53448">
    <property type="entry name" value="Nucleotide-diphospho-sugar transferases"/>
    <property type="match status" value="1"/>
</dbReference>
<keyword evidence="12" id="KW-1185">Reference proteome</keyword>
<dbReference type="RefSeq" id="WP_149092524.1">
    <property type="nucleotide sequence ID" value="NZ_VKKY01000003.1"/>
</dbReference>
<dbReference type="SFLD" id="SFLDG01138">
    <property type="entry name" value="C1.6.2:_Deoxy-d-mannose-octulo"/>
    <property type="match status" value="1"/>
</dbReference>
<dbReference type="Proteomes" id="UP000324133">
    <property type="component" value="Unassembled WGS sequence"/>
</dbReference>
<dbReference type="InterPro" id="IPR003329">
    <property type="entry name" value="Cytidylyl_trans"/>
</dbReference>
<dbReference type="Gene3D" id="3.40.50.1000">
    <property type="entry name" value="HAD superfamily/HAD-like"/>
    <property type="match status" value="1"/>
</dbReference>
<proteinExistence type="inferred from homology"/>
<keyword evidence="10" id="KW-0460">Magnesium</keyword>
<dbReference type="SFLD" id="SFLDS00003">
    <property type="entry name" value="Haloacid_Dehalogenase"/>
    <property type="match status" value="1"/>
</dbReference>
<comment type="subunit">
    <text evidence="6">Homotetramer.</text>
</comment>
<evidence type="ECO:0000256" key="5">
    <source>
        <dbReference type="ARBA" id="ARBA00010726"/>
    </source>
</evidence>
<evidence type="ECO:0000256" key="6">
    <source>
        <dbReference type="ARBA" id="ARBA00011881"/>
    </source>
</evidence>